<reference evidence="3" key="1">
    <citation type="submission" date="2020-05" db="EMBL/GenBank/DDBJ databases">
        <authorList>
            <person name="Chiriac C."/>
            <person name="Salcher M."/>
            <person name="Ghai R."/>
            <person name="Kavagutti S V."/>
        </authorList>
    </citation>
    <scope>NUCLEOTIDE SEQUENCE</scope>
</reference>
<evidence type="ECO:0000256" key="1">
    <source>
        <dbReference type="SAM" id="Coils"/>
    </source>
</evidence>
<evidence type="ECO:0000313" key="3">
    <source>
        <dbReference type="EMBL" id="CAB5224937.1"/>
    </source>
</evidence>
<organism evidence="3">
    <name type="scientific">uncultured Caudovirales phage</name>
    <dbReference type="NCBI Taxonomy" id="2100421"/>
    <lineage>
        <taxon>Viruses</taxon>
        <taxon>Duplodnaviria</taxon>
        <taxon>Heunggongvirae</taxon>
        <taxon>Uroviricota</taxon>
        <taxon>Caudoviricetes</taxon>
        <taxon>Peduoviridae</taxon>
        <taxon>Maltschvirus</taxon>
        <taxon>Maltschvirus maltsch</taxon>
    </lineage>
</organism>
<dbReference type="EMBL" id="LR798336">
    <property type="protein sequence ID" value="CAB5224937.1"/>
    <property type="molecule type" value="Genomic_DNA"/>
</dbReference>
<gene>
    <name evidence="2" type="ORF">UFOVP733_17</name>
    <name evidence="3" type="ORF">UFOVP743_42</name>
</gene>
<feature type="coiled-coil region" evidence="1">
    <location>
        <begin position="110"/>
        <end position="211"/>
    </location>
</feature>
<evidence type="ECO:0000313" key="2">
    <source>
        <dbReference type="EMBL" id="CAB4160900.1"/>
    </source>
</evidence>
<keyword evidence="1" id="KW-0175">Coiled coil</keyword>
<sequence length="253" mass="30220">MKCDECGNKKNEGGLIFSKSNPNKFICGACQYSKNKKEKYNNRFFDRSHRIFLSDEEKICFDIYQAAMDGLFINKEVLKEILIKLFNATMCDRQHVPKNLMYQFEKFEKCEKLEKENDYLKKSIAGLMDERVSVMMGDKRLREENEELKKKLNSANNTIFYEFEKYRTICDVKESMESDNHKLKEEIERLRENQEKNVRDLKIELGQENEKPWCEHIILGEPYVVFRKNKELKISCLLFDYDCERCKDNLGIE</sequence>
<protein>
    <submittedName>
        <fullName evidence="3">Uncharacterized protein</fullName>
    </submittedName>
</protein>
<name>A0A6J7X689_9CAUD</name>
<dbReference type="EMBL" id="LR796712">
    <property type="protein sequence ID" value="CAB4160900.1"/>
    <property type="molecule type" value="Genomic_DNA"/>
</dbReference>
<accession>A0A6J7X689</accession>
<proteinExistence type="predicted"/>